<comment type="caution">
    <text evidence="4">The sequence shown here is derived from an EMBL/GenBank/DDBJ whole genome shotgun (WGS) entry which is preliminary data.</text>
</comment>
<dbReference type="SUPFAM" id="SSF51735">
    <property type="entry name" value="NAD(P)-binding Rossmann-fold domains"/>
    <property type="match status" value="1"/>
</dbReference>
<dbReference type="InterPro" id="IPR047618">
    <property type="entry name" value="QOR-like"/>
</dbReference>
<dbReference type="PANTHER" id="PTHR48106">
    <property type="entry name" value="QUINONE OXIDOREDUCTASE PIG3-RELATED"/>
    <property type="match status" value="1"/>
</dbReference>
<dbReference type="EMBL" id="JACIJC010000004">
    <property type="protein sequence ID" value="MBB5686617.1"/>
    <property type="molecule type" value="Genomic_DNA"/>
</dbReference>
<dbReference type="GO" id="GO:0005829">
    <property type="term" value="C:cytosol"/>
    <property type="evidence" value="ECO:0007669"/>
    <property type="project" value="TreeGrafter"/>
</dbReference>
<dbReference type="RefSeq" id="WP_184019211.1">
    <property type="nucleotide sequence ID" value="NZ_JACIJC010000004.1"/>
</dbReference>
<dbReference type="InterPro" id="IPR011032">
    <property type="entry name" value="GroES-like_sf"/>
</dbReference>
<dbReference type="AlphaFoldDB" id="A0A7W9AJ33"/>
<dbReference type="PANTHER" id="PTHR48106:SF13">
    <property type="entry name" value="QUINONE OXIDOREDUCTASE-RELATED"/>
    <property type="match status" value="1"/>
</dbReference>
<name>A0A7W9AJ33_9SPHN</name>
<sequence>MARVAYIEAHGGPEVIQWRDVDLPAPGPGEVRIRQSAVGLNFLDVYHRRGIYPIDLPGGLGMESAGTVTALGEGVTALSVGDRVATFGPVRSAYADERNVPAAALFKLPGDIPDDVAAAALLKGCTAEFLIERCTRVQPGWTVLVHAAAGGVGLILVQWLKAIGAIVIGTVSTEDKAAAAKAAGTDHIIFYKTEDITARVRDITGGKGVPVVFDGIGMATWEASLAATARRGMIVSYGNVGAPVTGVGLSTLAAKGSLFVSRPTLFDYYVEAEERAAGVDRLWSMIRSGQVTIEIGQRYALEEAAQAHRDLEAGRTTGSTVLIP</sequence>
<accession>A0A7W9AJ33</accession>
<dbReference type="FunFam" id="3.40.50.720:FF:000053">
    <property type="entry name" value="Quinone oxidoreductase 1"/>
    <property type="match status" value="1"/>
</dbReference>
<organism evidence="4 5">
    <name type="scientific">Sphingobium boeckii</name>
    <dbReference type="NCBI Taxonomy" id="1082345"/>
    <lineage>
        <taxon>Bacteria</taxon>
        <taxon>Pseudomonadati</taxon>
        <taxon>Pseudomonadota</taxon>
        <taxon>Alphaproteobacteria</taxon>
        <taxon>Sphingomonadales</taxon>
        <taxon>Sphingomonadaceae</taxon>
        <taxon>Sphingobium</taxon>
    </lineage>
</organism>
<proteinExistence type="predicted"/>
<evidence type="ECO:0000256" key="2">
    <source>
        <dbReference type="ARBA" id="ARBA00023002"/>
    </source>
</evidence>
<dbReference type="GO" id="GO:0035925">
    <property type="term" value="F:mRNA 3'-UTR AU-rich region binding"/>
    <property type="evidence" value="ECO:0007669"/>
    <property type="project" value="TreeGrafter"/>
</dbReference>
<dbReference type="GO" id="GO:0003960">
    <property type="term" value="F:quinone reductase (NADPH) activity"/>
    <property type="evidence" value="ECO:0007669"/>
    <property type="project" value="UniProtKB-EC"/>
</dbReference>
<dbReference type="Proteomes" id="UP000549617">
    <property type="component" value="Unassembled WGS sequence"/>
</dbReference>
<dbReference type="CDD" id="cd05286">
    <property type="entry name" value="QOR2"/>
    <property type="match status" value="1"/>
</dbReference>
<evidence type="ECO:0000259" key="3">
    <source>
        <dbReference type="SMART" id="SM00829"/>
    </source>
</evidence>
<dbReference type="SMART" id="SM00829">
    <property type="entry name" value="PKS_ER"/>
    <property type="match status" value="1"/>
</dbReference>
<protein>
    <submittedName>
        <fullName evidence="4">NADPH2:quinone reductase</fullName>
        <ecNumber evidence="4">1.6.5.5</ecNumber>
    </submittedName>
</protein>
<keyword evidence="5" id="KW-1185">Reference proteome</keyword>
<gene>
    <name evidence="4" type="ORF">FHS49_002641</name>
</gene>
<reference evidence="4 5" key="1">
    <citation type="submission" date="2020-08" db="EMBL/GenBank/DDBJ databases">
        <title>Genomic Encyclopedia of Type Strains, Phase IV (KMG-IV): sequencing the most valuable type-strain genomes for metagenomic binning, comparative biology and taxonomic classification.</title>
        <authorList>
            <person name="Goeker M."/>
        </authorList>
    </citation>
    <scope>NUCLEOTIDE SEQUENCE [LARGE SCALE GENOMIC DNA]</scope>
    <source>
        <strain evidence="4 5">DSM 25079</strain>
    </source>
</reference>
<dbReference type="EC" id="1.6.5.5" evidence="4"/>
<dbReference type="Pfam" id="PF08240">
    <property type="entry name" value="ADH_N"/>
    <property type="match status" value="1"/>
</dbReference>
<evidence type="ECO:0000256" key="1">
    <source>
        <dbReference type="ARBA" id="ARBA00022857"/>
    </source>
</evidence>
<dbReference type="InterPro" id="IPR020843">
    <property type="entry name" value="ER"/>
</dbReference>
<dbReference type="InterPro" id="IPR013154">
    <property type="entry name" value="ADH-like_N"/>
</dbReference>
<dbReference type="Gene3D" id="3.40.50.720">
    <property type="entry name" value="NAD(P)-binding Rossmann-like Domain"/>
    <property type="match status" value="1"/>
</dbReference>
<dbReference type="Pfam" id="PF00107">
    <property type="entry name" value="ADH_zinc_N"/>
    <property type="match status" value="1"/>
</dbReference>
<dbReference type="SUPFAM" id="SSF50129">
    <property type="entry name" value="GroES-like"/>
    <property type="match status" value="1"/>
</dbReference>
<dbReference type="GO" id="GO:0070402">
    <property type="term" value="F:NADPH binding"/>
    <property type="evidence" value="ECO:0007669"/>
    <property type="project" value="TreeGrafter"/>
</dbReference>
<feature type="domain" description="Enoyl reductase (ER)" evidence="3">
    <location>
        <begin position="11"/>
        <end position="322"/>
    </location>
</feature>
<evidence type="ECO:0000313" key="5">
    <source>
        <dbReference type="Proteomes" id="UP000549617"/>
    </source>
</evidence>
<keyword evidence="1" id="KW-0521">NADP</keyword>
<dbReference type="InterPro" id="IPR036291">
    <property type="entry name" value="NAD(P)-bd_dom_sf"/>
</dbReference>
<dbReference type="Gene3D" id="3.90.180.10">
    <property type="entry name" value="Medium-chain alcohol dehydrogenases, catalytic domain"/>
    <property type="match status" value="1"/>
</dbReference>
<keyword evidence="2 4" id="KW-0560">Oxidoreductase</keyword>
<evidence type="ECO:0000313" key="4">
    <source>
        <dbReference type="EMBL" id="MBB5686617.1"/>
    </source>
</evidence>
<dbReference type="InterPro" id="IPR013149">
    <property type="entry name" value="ADH-like_C"/>
</dbReference>